<reference evidence="1 2" key="1">
    <citation type="journal article" date="2020" name="Nature">
        <title>Six reference-quality genomes reveal evolution of bat adaptations.</title>
        <authorList>
            <person name="Jebb D."/>
            <person name="Huang Z."/>
            <person name="Pippel M."/>
            <person name="Hughes G.M."/>
            <person name="Lavrichenko K."/>
            <person name="Devanna P."/>
            <person name="Winkler S."/>
            <person name="Jermiin L.S."/>
            <person name="Skirmuntt E.C."/>
            <person name="Katzourakis A."/>
            <person name="Burkitt-Gray L."/>
            <person name="Ray D.A."/>
            <person name="Sullivan K.A.M."/>
            <person name="Roscito J.G."/>
            <person name="Kirilenko B.M."/>
            <person name="Davalos L.M."/>
            <person name="Corthals A.P."/>
            <person name="Power M.L."/>
            <person name="Jones G."/>
            <person name="Ransome R.D."/>
            <person name="Dechmann D.K.N."/>
            <person name="Locatelli A.G."/>
            <person name="Puechmaille S.J."/>
            <person name="Fedrigo O."/>
            <person name="Jarvis E.D."/>
            <person name="Hiller M."/>
            <person name="Vernes S.C."/>
            <person name="Myers E.W."/>
            <person name="Teeling E.C."/>
        </authorList>
    </citation>
    <scope>NUCLEOTIDE SEQUENCE [LARGE SCALE GENOMIC DNA]</scope>
    <source>
        <strain evidence="1">MMyoMyo1</strain>
        <tissue evidence="1">Flight muscle</tissue>
    </source>
</reference>
<evidence type="ECO:0000313" key="1">
    <source>
        <dbReference type="EMBL" id="KAF6303986.1"/>
    </source>
</evidence>
<dbReference type="AlphaFoldDB" id="A0A7J7TTQ7"/>
<organism evidence="1 2">
    <name type="scientific">Myotis myotis</name>
    <name type="common">Greater mouse-eared bat</name>
    <name type="synonym">Vespertilio myotis</name>
    <dbReference type="NCBI Taxonomy" id="51298"/>
    <lineage>
        <taxon>Eukaryota</taxon>
        <taxon>Metazoa</taxon>
        <taxon>Chordata</taxon>
        <taxon>Craniata</taxon>
        <taxon>Vertebrata</taxon>
        <taxon>Euteleostomi</taxon>
        <taxon>Mammalia</taxon>
        <taxon>Eutheria</taxon>
        <taxon>Laurasiatheria</taxon>
        <taxon>Chiroptera</taxon>
        <taxon>Yangochiroptera</taxon>
        <taxon>Vespertilionidae</taxon>
        <taxon>Myotis</taxon>
    </lineage>
</organism>
<sequence length="121" mass="13850">MIQLTTIEHENMAQEDTRQGVCEAHAAGLKQSYPVDLQTHEQENQHLLCNDHERWQVFKTYTNTEHIKEKGGEGLGKTHKRDSVHQEVLEAEGGEYFPRKAFSKAREASYRSKLALVSKEG</sequence>
<name>A0A7J7TTQ7_MYOMY</name>
<keyword evidence="2" id="KW-1185">Reference proteome</keyword>
<dbReference type="EMBL" id="JABWUV010000015">
    <property type="protein sequence ID" value="KAF6303986.1"/>
    <property type="molecule type" value="Genomic_DNA"/>
</dbReference>
<gene>
    <name evidence="1" type="ORF">mMyoMyo1_008967</name>
</gene>
<accession>A0A7J7TTQ7</accession>
<dbReference type="Proteomes" id="UP000527355">
    <property type="component" value="Unassembled WGS sequence"/>
</dbReference>
<evidence type="ECO:0000313" key="2">
    <source>
        <dbReference type="Proteomes" id="UP000527355"/>
    </source>
</evidence>
<comment type="caution">
    <text evidence="1">The sequence shown here is derived from an EMBL/GenBank/DDBJ whole genome shotgun (WGS) entry which is preliminary data.</text>
</comment>
<proteinExistence type="predicted"/>
<protein>
    <submittedName>
        <fullName evidence="1">Uncharacterized protein</fullName>
    </submittedName>
</protein>